<feature type="domain" description="TTI1 N-terminal TPR" evidence="3">
    <location>
        <begin position="7"/>
        <end position="338"/>
    </location>
</feature>
<dbReference type="Pfam" id="PF24181">
    <property type="entry name" value="TPR_TTI1_C"/>
    <property type="match status" value="1"/>
</dbReference>
<keyword evidence="6" id="KW-1185">Reference proteome</keyword>
<dbReference type="AlphaFoldDB" id="A0A8J1U9A3"/>
<dbReference type="Pfam" id="PF21547">
    <property type="entry name" value="TTI1"/>
    <property type="match status" value="1"/>
</dbReference>
<feature type="coiled-coil region" evidence="1">
    <location>
        <begin position="19"/>
        <end position="46"/>
    </location>
</feature>
<dbReference type="GO" id="GO:0005737">
    <property type="term" value="C:cytoplasm"/>
    <property type="evidence" value="ECO:0007669"/>
    <property type="project" value="TreeGrafter"/>
</dbReference>
<feature type="compositionally biased region" description="Acidic residues" evidence="2">
    <location>
        <begin position="811"/>
        <end position="836"/>
    </location>
</feature>
<dbReference type="InterPro" id="IPR052587">
    <property type="entry name" value="TELO2-interacting_protein_1"/>
</dbReference>
<comment type="caution">
    <text evidence="5">The sequence shown here is derived from an EMBL/GenBank/DDBJ whole genome shotgun (WGS) entry which is preliminary data.</text>
</comment>
<dbReference type="PANTHER" id="PTHR18460:SF3">
    <property type="entry name" value="TELO2-INTERACTING PROTEIN 1 HOMOLOG"/>
    <property type="match status" value="1"/>
</dbReference>
<gene>
    <name evidence="5" type="ORF">OFUS_LOCUS1197</name>
</gene>
<sequence length="1082" mass="122672">MDSTSAFSTLRPICVTLSQEHTRENVKELNEKLEELDQKSLQSLQEYVLFPLRFILKQSKNTSTEFYCDVLNCMNTIFSRTTMHNWELFQGLFNTFCILVSPPPNQKKKVEEIPEELKHATVKCMRTLIKQAPDSIIEKVYAVPFLPPMGHAVSLLLDLIEKEKLRQLRTDAMDALLELAQCNKKVCPTMVISVGNIFASFLPGISLAIYRVTMGDTKQGQNVTLNAIHCWTKIVCLVMGDKMLNAAEQKNTKSSGQSSHHSESNKLAVTRCKRWSEDTAHKLNILVQNIATLVGHSSWKVRMALVDWAEALITKCNKSMEASIPHLLQVLVGLVGDDYPNVASKATQALQQFSNAHMANNQSKSLVEILEENLHALATSLPRVIRTMDDNKKISTLQLFSGYLNLLGPRIKGLILSYPHLKRLSLALVQTLELDITDIKIVEDRTSASTEAAMGYMSSQPEIIRPKKYFKEFTDERIHKELQLICRLLGYYGDINVLTDHFLDVFTETSLHRKQSILILNELMLGTTGEGLNLNSTPGATTCSDSPQHLKHSKETIAVIIRSLVETYLSAAYWNIPVSNAEAIRGMQQQANPWQLNQSGRLKKNLHSIETLNSNIMQLCLMLEGFGIFAKVLGGDFEVMLQYILYPTLEKLGEESALLSDTAYITLCDITKHGKYSSINDLLCKNADFIVSSISLRLRHLGRNPNTPLVLKVLLKYTGKEIIHYIDDTIREILQSLDDNHQDECEIFMKVLHSLVCAVQRWYPPQTNSSEHGRISDTSRTVKHLSVEDVKTFLLEYKTQKRIAEGDFTDETVMGDDDVGDDDKDNVEEEMDPTEGDTEKKVPQHIKAVLEVLTRCIHILSTGNPRLRLQVLDVIENGCLAMANHKDDLLPMVHKLWPAILQRFKDDETLVTVRALKMLQIMTEISGDFMRRRIVKDILPRLMDFLKKQALISAKAGQTYKFTSVCKLQLAILQTMGDMAKQINLHENEIEFDHVLTAFLPYLHSVQPQVLQKAATKMFLEMSYVDPDAVWLKLQTVNFNLDLRPPHPTFIDLQGVKWKVKTEDYKDNVDTILAAMDSWLVH</sequence>
<protein>
    <submittedName>
        <fullName evidence="5">Uncharacterized protein</fullName>
    </submittedName>
</protein>
<evidence type="ECO:0000313" key="6">
    <source>
        <dbReference type="Proteomes" id="UP000749559"/>
    </source>
</evidence>
<accession>A0A8J1U9A3</accession>
<dbReference type="Pfam" id="PF24173">
    <property type="entry name" value="TPR_TTI1_N"/>
    <property type="match status" value="1"/>
</dbReference>
<proteinExistence type="predicted"/>
<dbReference type="InterPro" id="IPR057566">
    <property type="entry name" value="TPR_TTI1_N"/>
</dbReference>
<dbReference type="InterPro" id="IPR057567">
    <property type="entry name" value="TPR_TTI1_C"/>
</dbReference>
<feature type="domain" description="TTI1 C-terminal TPR" evidence="4">
    <location>
        <begin position="751"/>
        <end position="1031"/>
    </location>
</feature>
<evidence type="ECO:0000259" key="4">
    <source>
        <dbReference type="Pfam" id="PF24181"/>
    </source>
</evidence>
<dbReference type="Gene3D" id="1.25.10.10">
    <property type="entry name" value="Leucine-rich Repeat Variant"/>
    <property type="match status" value="2"/>
</dbReference>
<evidence type="ECO:0000259" key="3">
    <source>
        <dbReference type="Pfam" id="PF24173"/>
    </source>
</evidence>
<feature type="region of interest" description="Disordered" evidence="2">
    <location>
        <begin position="811"/>
        <end position="841"/>
    </location>
</feature>
<dbReference type="Pfam" id="PF24176">
    <property type="entry name" value="TPR_TTI1_2nd"/>
    <property type="match status" value="1"/>
</dbReference>
<dbReference type="SUPFAM" id="SSF48371">
    <property type="entry name" value="ARM repeat"/>
    <property type="match status" value="1"/>
</dbReference>
<dbReference type="OrthoDB" id="49511at2759"/>
<organism evidence="5 6">
    <name type="scientific">Owenia fusiformis</name>
    <name type="common">Polychaete worm</name>
    <dbReference type="NCBI Taxonomy" id="6347"/>
    <lineage>
        <taxon>Eukaryota</taxon>
        <taxon>Metazoa</taxon>
        <taxon>Spiralia</taxon>
        <taxon>Lophotrochozoa</taxon>
        <taxon>Annelida</taxon>
        <taxon>Polychaeta</taxon>
        <taxon>Sedentaria</taxon>
        <taxon>Canalipalpata</taxon>
        <taxon>Sabellida</taxon>
        <taxon>Oweniida</taxon>
        <taxon>Oweniidae</taxon>
        <taxon>Owenia</taxon>
    </lineage>
</organism>
<keyword evidence="1" id="KW-0175">Coiled coil</keyword>
<dbReference type="InterPro" id="IPR011989">
    <property type="entry name" value="ARM-like"/>
</dbReference>
<evidence type="ECO:0000256" key="2">
    <source>
        <dbReference type="SAM" id="MobiDB-lite"/>
    </source>
</evidence>
<dbReference type="InterPro" id="IPR016024">
    <property type="entry name" value="ARM-type_fold"/>
</dbReference>
<reference evidence="5" key="1">
    <citation type="submission" date="2022-03" db="EMBL/GenBank/DDBJ databases">
        <authorList>
            <person name="Martin C."/>
        </authorList>
    </citation>
    <scope>NUCLEOTIDE SEQUENCE</scope>
</reference>
<name>A0A8J1U9A3_OWEFU</name>
<dbReference type="EMBL" id="CAIIXF020000001">
    <property type="protein sequence ID" value="CAH1773622.1"/>
    <property type="molecule type" value="Genomic_DNA"/>
</dbReference>
<dbReference type="Proteomes" id="UP000749559">
    <property type="component" value="Unassembled WGS sequence"/>
</dbReference>
<dbReference type="PANTHER" id="PTHR18460">
    <property type="entry name" value="TEL2 INTERACTING PROTEIN 1 TTI1 FAMILY MEMBER"/>
    <property type="match status" value="1"/>
</dbReference>
<dbReference type="InterPro" id="IPR049362">
    <property type="entry name" value="TTI1_rpt"/>
</dbReference>
<evidence type="ECO:0000256" key="1">
    <source>
        <dbReference type="SAM" id="Coils"/>
    </source>
</evidence>
<evidence type="ECO:0000313" key="5">
    <source>
        <dbReference type="EMBL" id="CAH1773622.1"/>
    </source>
</evidence>